<proteinExistence type="predicted"/>
<accession>A0A4Z2FQT6</accession>
<organism evidence="1 2">
    <name type="scientific">Liparis tanakae</name>
    <name type="common">Tanaka's snailfish</name>
    <dbReference type="NCBI Taxonomy" id="230148"/>
    <lineage>
        <taxon>Eukaryota</taxon>
        <taxon>Metazoa</taxon>
        <taxon>Chordata</taxon>
        <taxon>Craniata</taxon>
        <taxon>Vertebrata</taxon>
        <taxon>Euteleostomi</taxon>
        <taxon>Actinopterygii</taxon>
        <taxon>Neopterygii</taxon>
        <taxon>Teleostei</taxon>
        <taxon>Neoteleostei</taxon>
        <taxon>Acanthomorphata</taxon>
        <taxon>Eupercaria</taxon>
        <taxon>Perciformes</taxon>
        <taxon>Cottioidei</taxon>
        <taxon>Cottales</taxon>
        <taxon>Liparidae</taxon>
        <taxon>Liparis</taxon>
    </lineage>
</organism>
<reference evidence="1 2" key="1">
    <citation type="submission" date="2019-03" db="EMBL/GenBank/DDBJ databases">
        <title>First draft genome of Liparis tanakae, snailfish: a comprehensive survey of snailfish specific genes.</title>
        <authorList>
            <person name="Kim W."/>
            <person name="Song I."/>
            <person name="Jeong J.-H."/>
            <person name="Kim D."/>
            <person name="Kim S."/>
            <person name="Ryu S."/>
            <person name="Song J.Y."/>
            <person name="Lee S.K."/>
        </authorList>
    </citation>
    <scope>NUCLEOTIDE SEQUENCE [LARGE SCALE GENOMIC DNA]</scope>
    <source>
        <tissue evidence="1">Muscle</tissue>
    </source>
</reference>
<sequence>MGAKIPGMVPNVLVIPRRSPAYLQQRGGRALRSGTPEAVVPPMVLERVRKVTVRMWLQPAYTTATRKAAEDNRPAEKTWMGKEEKPAHVEKPSLVLLVLFLSAVNRHCE</sequence>
<evidence type="ECO:0000313" key="2">
    <source>
        <dbReference type="Proteomes" id="UP000314294"/>
    </source>
</evidence>
<gene>
    <name evidence="1" type="ORF">EYF80_046556</name>
</gene>
<dbReference type="EMBL" id="SRLO01000980">
    <property type="protein sequence ID" value="TNN43230.1"/>
    <property type="molecule type" value="Genomic_DNA"/>
</dbReference>
<protein>
    <submittedName>
        <fullName evidence="1">Uncharacterized protein</fullName>
    </submittedName>
</protein>
<name>A0A4Z2FQT6_9TELE</name>
<dbReference type="Proteomes" id="UP000314294">
    <property type="component" value="Unassembled WGS sequence"/>
</dbReference>
<keyword evidence="2" id="KW-1185">Reference proteome</keyword>
<dbReference type="AlphaFoldDB" id="A0A4Z2FQT6"/>
<comment type="caution">
    <text evidence="1">The sequence shown here is derived from an EMBL/GenBank/DDBJ whole genome shotgun (WGS) entry which is preliminary data.</text>
</comment>
<evidence type="ECO:0000313" key="1">
    <source>
        <dbReference type="EMBL" id="TNN43230.1"/>
    </source>
</evidence>